<dbReference type="Proteomes" id="UP000824782">
    <property type="component" value="Unassembled WGS sequence"/>
</dbReference>
<dbReference type="InterPro" id="IPR036259">
    <property type="entry name" value="MFS_trans_sf"/>
</dbReference>
<evidence type="ECO:0000256" key="3">
    <source>
        <dbReference type="ARBA" id="ARBA00022989"/>
    </source>
</evidence>
<feature type="transmembrane region" description="Helical" evidence="5">
    <location>
        <begin position="419"/>
        <end position="439"/>
    </location>
</feature>
<comment type="subcellular location">
    <subcellularLocation>
        <location evidence="1">Membrane</location>
        <topology evidence="1">Multi-pass membrane protein</topology>
    </subcellularLocation>
</comment>
<keyword evidence="4 5" id="KW-0472">Membrane</keyword>
<evidence type="ECO:0000313" key="7">
    <source>
        <dbReference type="EMBL" id="KAG8543261.1"/>
    </source>
</evidence>
<feature type="transmembrane region" description="Helical" evidence="5">
    <location>
        <begin position="207"/>
        <end position="229"/>
    </location>
</feature>
<dbReference type="SUPFAM" id="SSF103473">
    <property type="entry name" value="MFS general substrate transporter"/>
    <property type="match status" value="1"/>
</dbReference>
<dbReference type="EMBL" id="WNYA01003709">
    <property type="protein sequence ID" value="KAG8543262.1"/>
    <property type="molecule type" value="Genomic_DNA"/>
</dbReference>
<dbReference type="PROSITE" id="PS50850">
    <property type="entry name" value="MFS"/>
    <property type="match status" value="1"/>
</dbReference>
<feature type="domain" description="Major facilitator superfamily (MFS) profile" evidence="6">
    <location>
        <begin position="98"/>
        <end position="528"/>
    </location>
</feature>
<dbReference type="EMBL" id="WNYA01003709">
    <property type="protein sequence ID" value="KAG8543261.1"/>
    <property type="molecule type" value="Genomic_DNA"/>
</dbReference>
<comment type="caution">
    <text evidence="7">The sequence shown here is derived from an EMBL/GenBank/DDBJ whole genome shotgun (WGS) entry which is preliminary data.</text>
</comment>
<organism evidence="7 8">
    <name type="scientific">Engystomops pustulosus</name>
    <name type="common">Tungara frog</name>
    <name type="synonym">Physalaemus pustulosus</name>
    <dbReference type="NCBI Taxonomy" id="76066"/>
    <lineage>
        <taxon>Eukaryota</taxon>
        <taxon>Metazoa</taxon>
        <taxon>Chordata</taxon>
        <taxon>Craniata</taxon>
        <taxon>Vertebrata</taxon>
        <taxon>Euteleostomi</taxon>
        <taxon>Amphibia</taxon>
        <taxon>Batrachia</taxon>
        <taxon>Anura</taxon>
        <taxon>Neobatrachia</taxon>
        <taxon>Hyloidea</taxon>
        <taxon>Leptodactylidae</taxon>
        <taxon>Leiuperinae</taxon>
        <taxon>Engystomops</taxon>
    </lineage>
</organism>
<dbReference type="GO" id="GO:0016020">
    <property type="term" value="C:membrane"/>
    <property type="evidence" value="ECO:0007669"/>
    <property type="project" value="UniProtKB-SubCell"/>
</dbReference>
<dbReference type="PANTHER" id="PTHR24064">
    <property type="entry name" value="SOLUTE CARRIER FAMILY 22 MEMBER"/>
    <property type="match status" value="1"/>
</dbReference>
<dbReference type="GO" id="GO:0022857">
    <property type="term" value="F:transmembrane transporter activity"/>
    <property type="evidence" value="ECO:0007669"/>
    <property type="project" value="InterPro"/>
</dbReference>
<evidence type="ECO:0000313" key="8">
    <source>
        <dbReference type="Proteomes" id="UP000824782"/>
    </source>
</evidence>
<proteinExistence type="predicted"/>
<dbReference type="Gene3D" id="1.20.1250.20">
    <property type="entry name" value="MFS general substrate transporter like domains"/>
    <property type="match status" value="1"/>
</dbReference>
<feature type="transmembrane region" description="Helical" evidence="5">
    <location>
        <begin position="241"/>
        <end position="263"/>
    </location>
</feature>
<evidence type="ECO:0000256" key="4">
    <source>
        <dbReference type="ARBA" id="ARBA00023136"/>
    </source>
</evidence>
<feature type="transmembrane region" description="Helical" evidence="5">
    <location>
        <begin position="387"/>
        <end position="407"/>
    </location>
</feature>
<keyword evidence="2 5" id="KW-0812">Transmembrane</keyword>
<keyword evidence="8" id="KW-1185">Reference proteome</keyword>
<evidence type="ECO:0000256" key="2">
    <source>
        <dbReference type="ARBA" id="ARBA00022692"/>
    </source>
</evidence>
<protein>
    <recommendedName>
        <fullName evidence="6">Major facilitator superfamily (MFS) profile domain-containing protein</fullName>
    </recommendedName>
</protein>
<keyword evidence="3 5" id="KW-1133">Transmembrane helix</keyword>
<accession>A0AAV6Z9U6</accession>
<evidence type="ECO:0000256" key="5">
    <source>
        <dbReference type="SAM" id="Phobius"/>
    </source>
</evidence>
<name>A0AAV6Z9U6_ENGPU</name>
<evidence type="ECO:0000256" key="1">
    <source>
        <dbReference type="ARBA" id="ARBA00004141"/>
    </source>
</evidence>
<dbReference type="Pfam" id="PF07690">
    <property type="entry name" value="MFS_1"/>
    <property type="match status" value="1"/>
</dbReference>
<reference evidence="7" key="1">
    <citation type="thesis" date="2020" institute="ProQuest LLC" country="789 East Eisenhower Parkway, Ann Arbor, MI, USA">
        <title>Comparative Genomics and Chromosome Evolution.</title>
        <authorList>
            <person name="Mudd A.B."/>
        </authorList>
    </citation>
    <scope>NUCLEOTIDE SEQUENCE</scope>
    <source>
        <strain evidence="7">237g6f4</strain>
        <tissue evidence="7">Blood</tissue>
    </source>
</reference>
<gene>
    <name evidence="7" type="ORF">GDO81_025081</name>
</gene>
<dbReference type="InterPro" id="IPR020846">
    <property type="entry name" value="MFS_dom"/>
</dbReference>
<feature type="transmembrane region" description="Helical" evidence="5">
    <location>
        <begin position="156"/>
        <end position="176"/>
    </location>
</feature>
<feature type="transmembrane region" description="Helical" evidence="5">
    <location>
        <begin position="445"/>
        <end position="465"/>
    </location>
</feature>
<feature type="transmembrane region" description="Helical" evidence="5">
    <location>
        <begin position="183"/>
        <end position="201"/>
    </location>
</feature>
<dbReference type="AlphaFoldDB" id="A0AAV6Z9U6"/>
<sequence>MDFLPLAPIPIAHPEKLSFDDLLHEAGGFGRFQVLTLLILCIPRIILPLHFLQHIFISAVPPHHCTIPDHRNPGNLSQEDLLLINLPQEPDGSFSSCQMFSEPQPQLLLNRSQGMMVNESLVESCNQGWDYDHTTFLSTTVTQWDLVCERKGLSKILATFFFIGVTVGTVVFGYLSDRFGRRAMLLLALVLSLVFGSLSAGSVSYPMFAVSLVLSGFSLSGLTMTVLALSLEWVEMQHRTVAGVITSVFWSVGSALLALIAYLVRDWHWLVVAITVPCVLGIISIRWISESPRWLLTKGLADRTEKELVRCATINGNKVDFFRKNKENIQRLAESLGSSTTNFSYIDLFRTPALRKNSLCLGLVWFGVAFSYYGISLDISSFGLNLFLTHFLYAVVEVPAKLGIYFLLDYIGRRRTQVLTLLVTGTCIGVNVVIPRALWPLRTTIAIIGKGFSEAAFTVIILYTAELYPTVIRQKGNGYTAFLGRIGVSLAPLTRLLDDFWPPLSQVMFCSMALICGLTAALLPETLNIPLPEIINDVELNGSKTRTTDDAKK</sequence>
<evidence type="ECO:0000259" key="6">
    <source>
        <dbReference type="PROSITE" id="PS50850"/>
    </source>
</evidence>
<feature type="transmembrane region" description="Helical" evidence="5">
    <location>
        <begin position="358"/>
        <end position="375"/>
    </location>
</feature>
<feature type="transmembrane region" description="Helical" evidence="5">
    <location>
        <begin position="269"/>
        <end position="288"/>
    </location>
</feature>
<dbReference type="InterPro" id="IPR011701">
    <property type="entry name" value="MFS"/>
</dbReference>